<sequence>MNDTEMSDVPMAAQQLNTASESNAVTEAPSPKPPASLDVTTMSKETRRSLLEGPTISVFVGGALIRKKVPILALGATSSHFKEALQGANNLPEQIDLPNFDFRSVKIVLNALTTEAGIGGDDCVPIDAGANFVADYRIYQVCLGFGAEKESKNALDRMRDTITARMLSHEEIGIVLEGVTTENCEQDALFMHLAHNLCHRRFKKQIPNIGTFEKYLTKRPVLKEATLQIDHMHKAKRDRFRQEKQAEAMAMKMEE</sequence>
<accession>A0A7C8IBY4</accession>
<protein>
    <recommendedName>
        <fullName evidence="4">BTB domain-containing protein</fullName>
    </recommendedName>
</protein>
<feature type="region of interest" description="Disordered" evidence="1">
    <location>
        <begin position="1"/>
        <end position="38"/>
    </location>
</feature>
<keyword evidence="3" id="KW-1185">Reference proteome</keyword>
<name>A0A7C8IBY4_9PLEO</name>
<dbReference type="EMBL" id="JAADJZ010000004">
    <property type="protein sequence ID" value="KAF2875729.1"/>
    <property type="molecule type" value="Genomic_DNA"/>
</dbReference>
<evidence type="ECO:0000313" key="3">
    <source>
        <dbReference type="Proteomes" id="UP000481861"/>
    </source>
</evidence>
<dbReference type="AlphaFoldDB" id="A0A7C8IBY4"/>
<dbReference type="OrthoDB" id="3781812at2759"/>
<proteinExistence type="predicted"/>
<dbReference type="Proteomes" id="UP000481861">
    <property type="component" value="Unassembled WGS sequence"/>
</dbReference>
<evidence type="ECO:0008006" key="4">
    <source>
        <dbReference type="Google" id="ProtNLM"/>
    </source>
</evidence>
<comment type="caution">
    <text evidence="2">The sequence shown here is derived from an EMBL/GenBank/DDBJ whole genome shotgun (WGS) entry which is preliminary data.</text>
</comment>
<gene>
    <name evidence="2" type="ORF">BDV95DRAFT_654614</name>
</gene>
<reference evidence="2 3" key="1">
    <citation type="submission" date="2020-01" db="EMBL/GenBank/DDBJ databases">
        <authorList>
            <consortium name="DOE Joint Genome Institute"/>
            <person name="Haridas S."/>
            <person name="Albert R."/>
            <person name="Binder M."/>
            <person name="Bloem J."/>
            <person name="Labutti K."/>
            <person name="Salamov A."/>
            <person name="Andreopoulos B."/>
            <person name="Baker S.E."/>
            <person name="Barry K."/>
            <person name="Bills G."/>
            <person name="Bluhm B.H."/>
            <person name="Cannon C."/>
            <person name="Castanera R."/>
            <person name="Culley D.E."/>
            <person name="Daum C."/>
            <person name="Ezra D."/>
            <person name="Gonzalez J.B."/>
            <person name="Henrissat B."/>
            <person name="Kuo A."/>
            <person name="Liang C."/>
            <person name="Lipzen A."/>
            <person name="Lutzoni F."/>
            <person name="Magnuson J."/>
            <person name="Mondo S."/>
            <person name="Nolan M."/>
            <person name="Ohm R."/>
            <person name="Pangilinan J."/>
            <person name="Park H.-J.H."/>
            <person name="Ramirez L."/>
            <person name="Alfaro M."/>
            <person name="Sun H."/>
            <person name="Tritt A."/>
            <person name="Yoshinaga Y."/>
            <person name="Zwiers L.-H.L."/>
            <person name="Turgeon B.G."/>
            <person name="Goodwin S.B."/>
            <person name="Spatafora J.W."/>
            <person name="Crous P.W."/>
            <person name="Grigoriev I.V."/>
        </authorList>
    </citation>
    <scope>NUCLEOTIDE SEQUENCE [LARGE SCALE GENOMIC DNA]</scope>
    <source>
        <strain evidence="2 3">CBS 611.86</strain>
    </source>
</reference>
<evidence type="ECO:0000256" key="1">
    <source>
        <dbReference type="SAM" id="MobiDB-lite"/>
    </source>
</evidence>
<feature type="compositionally biased region" description="Polar residues" evidence="1">
    <location>
        <begin position="14"/>
        <end position="25"/>
    </location>
</feature>
<evidence type="ECO:0000313" key="2">
    <source>
        <dbReference type="EMBL" id="KAF2875729.1"/>
    </source>
</evidence>
<organism evidence="2 3">
    <name type="scientific">Massariosphaeria phaeospora</name>
    <dbReference type="NCBI Taxonomy" id="100035"/>
    <lineage>
        <taxon>Eukaryota</taxon>
        <taxon>Fungi</taxon>
        <taxon>Dikarya</taxon>
        <taxon>Ascomycota</taxon>
        <taxon>Pezizomycotina</taxon>
        <taxon>Dothideomycetes</taxon>
        <taxon>Pleosporomycetidae</taxon>
        <taxon>Pleosporales</taxon>
        <taxon>Pleosporales incertae sedis</taxon>
        <taxon>Massariosphaeria</taxon>
    </lineage>
</organism>